<protein>
    <submittedName>
        <fullName evidence="1">Uncharacterized protein</fullName>
    </submittedName>
</protein>
<reference evidence="1" key="1">
    <citation type="submission" date="2022-06" db="EMBL/GenBank/DDBJ databases">
        <title>Phylogenomic reconstructions and comparative analyses of Kickxellomycotina fungi.</title>
        <authorList>
            <person name="Reynolds N.K."/>
            <person name="Stajich J.E."/>
            <person name="Barry K."/>
            <person name="Grigoriev I.V."/>
            <person name="Crous P."/>
            <person name="Smith M.E."/>
        </authorList>
    </citation>
    <scope>NUCLEOTIDE SEQUENCE</scope>
    <source>
        <strain evidence="1">RSA 2271</strain>
    </source>
</reference>
<keyword evidence="2" id="KW-1185">Reference proteome</keyword>
<dbReference type="EMBL" id="JAMZIH010008918">
    <property type="protein sequence ID" value="KAJ1671102.1"/>
    <property type="molecule type" value="Genomic_DNA"/>
</dbReference>
<accession>A0ACC1H753</accession>
<gene>
    <name evidence="1" type="ORF">EV182_007820</name>
</gene>
<evidence type="ECO:0000313" key="1">
    <source>
        <dbReference type="EMBL" id="KAJ1671102.1"/>
    </source>
</evidence>
<organism evidence="1 2">
    <name type="scientific">Spiromyces aspiralis</name>
    <dbReference type="NCBI Taxonomy" id="68401"/>
    <lineage>
        <taxon>Eukaryota</taxon>
        <taxon>Fungi</taxon>
        <taxon>Fungi incertae sedis</taxon>
        <taxon>Zoopagomycota</taxon>
        <taxon>Kickxellomycotina</taxon>
        <taxon>Kickxellomycetes</taxon>
        <taxon>Kickxellales</taxon>
        <taxon>Kickxellaceae</taxon>
        <taxon>Spiromyces</taxon>
    </lineage>
</organism>
<proteinExistence type="predicted"/>
<comment type="caution">
    <text evidence="1">The sequence shown here is derived from an EMBL/GenBank/DDBJ whole genome shotgun (WGS) entry which is preliminary data.</text>
</comment>
<dbReference type="Proteomes" id="UP001145114">
    <property type="component" value="Unassembled WGS sequence"/>
</dbReference>
<sequence>MANPANAHDHSAPGFHIDPTDPIDGRLKAHIAFMALAYGVIFPIGMVLGLVKSRWHVPFQATGAVFTALGYIFGHTHKGRMFDHNAHAKVAWAMLWLLAFQTLGGIYLMLRLDRFINDPLRRWVKLAHKWMGVAQFILS</sequence>
<name>A0ACC1H753_9FUNG</name>
<evidence type="ECO:0000313" key="2">
    <source>
        <dbReference type="Proteomes" id="UP001145114"/>
    </source>
</evidence>
<feature type="non-terminal residue" evidence="1">
    <location>
        <position position="139"/>
    </location>
</feature>